<dbReference type="Pfam" id="PF13416">
    <property type="entry name" value="SBP_bac_8"/>
    <property type="match status" value="1"/>
</dbReference>
<dbReference type="Gene3D" id="3.40.190.10">
    <property type="entry name" value="Periplasmic binding protein-like II"/>
    <property type="match status" value="1"/>
</dbReference>
<evidence type="ECO:0000313" key="5">
    <source>
        <dbReference type="EMBL" id="TDE91536.1"/>
    </source>
</evidence>
<evidence type="ECO:0000256" key="2">
    <source>
        <dbReference type="ARBA" id="ARBA00008520"/>
    </source>
</evidence>
<accession>A0ABY2E0T6</accession>
<dbReference type="PANTHER" id="PTHR43649">
    <property type="entry name" value="ARABINOSE-BINDING PROTEIN-RELATED"/>
    <property type="match status" value="1"/>
</dbReference>
<dbReference type="InterPro" id="IPR006311">
    <property type="entry name" value="TAT_signal"/>
</dbReference>
<name>A0ABY2E0T6_9MICO</name>
<dbReference type="RefSeq" id="WP_133108570.1">
    <property type="nucleotide sequence ID" value="NZ_SMNA01000007.1"/>
</dbReference>
<dbReference type="PROSITE" id="PS51318">
    <property type="entry name" value="TAT"/>
    <property type="match status" value="1"/>
</dbReference>
<gene>
    <name evidence="5" type="ORF">EXU48_15430</name>
</gene>
<comment type="caution">
    <text evidence="5">The sequence shown here is derived from an EMBL/GenBank/DDBJ whole genome shotgun (WGS) entry which is preliminary data.</text>
</comment>
<comment type="similarity">
    <text evidence="2">Belongs to the bacterial solute-binding protein 1 family.</text>
</comment>
<dbReference type="InterPro" id="IPR050490">
    <property type="entry name" value="Bact_solute-bd_prot1"/>
</dbReference>
<evidence type="ECO:0000256" key="4">
    <source>
        <dbReference type="ARBA" id="ARBA00022729"/>
    </source>
</evidence>
<keyword evidence="6" id="KW-1185">Reference proteome</keyword>
<dbReference type="PANTHER" id="PTHR43649:SF31">
    <property type="entry name" value="SN-GLYCEROL-3-PHOSPHATE-BINDING PERIPLASMIC PROTEIN UGPB"/>
    <property type="match status" value="1"/>
</dbReference>
<dbReference type="InterPro" id="IPR006059">
    <property type="entry name" value="SBP"/>
</dbReference>
<proteinExistence type="inferred from homology"/>
<reference evidence="5 6" key="1">
    <citation type="submission" date="2019-03" db="EMBL/GenBank/DDBJ databases">
        <title>Genomic features of bacteria from cold environments.</title>
        <authorList>
            <person name="Shen L."/>
        </authorList>
    </citation>
    <scope>NUCLEOTIDE SEQUENCE [LARGE SCALE GENOMIC DNA]</scope>
    <source>
        <strain evidence="6">T3246-1</strain>
    </source>
</reference>
<dbReference type="SUPFAM" id="SSF53850">
    <property type="entry name" value="Periplasmic binding protein-like II"/>
    <property type="match status" value="1"/>
</dbReference>
<dbReference type="Proteomes" id="UP000504882">
    <property type="component" value="Unassembled WGS sequence"/>
</dbReference>
<organism evidence="5 6">
    <name type="scientific">Occultella glacieicola</name>
    <dbReference type="NCBI Taxonomy" id="2518684"/>
    <lineage>
        <taxon>Bacteria</taxon>
        <taxon>Bacillati</taxon>
        <taxon>Actinomycetota</taxon>
        <taxon>Actinomycetes</taxon>
        <taxon>Micrococcales</taxon>
        <taxon>Ruaniaceae</taxon>
        <taxon>Occultella</taxon>
    </lineage>
</organism>
<keyword evidence="4" id="KW-0732">Signal</keyword>
<protein>
    <submittedName>
        <fullName evidence="5">Extracellular solute-binding protein</fullName>
    </submittedName>
</protein>
<comment type="subcellular location">
    <subcellularLocation>
        <location evidence="1">Cell envelope</location>
    </subcellularLocation>
</comment>
<dbReference type="EMBL" id="SMNA01000007">
    <property type="protein sequence ID" value="TDE91536.1"/>
    <property type="molecule type" value="Genomic_DNA"/>
</dbReference>
<evidence type="ECO:0000256" key="1">
    <source>
        <dbReference type="ARBA" id="ARBA00004196"/>
    </source>
</evidence>
<evidence type="ECO:0000256" key="3">
    <source>
        <dbReference type="ARBA" id="ARBA00022448"/>
    </source>
</evidence>
<keyword evidence="3" id="KW-0813">Transport</keyword>
<sequence>MSHPLIARRRLLQGSLGVGALAALGLAGCSNEGRGDTGSQAENDAVELPAYIPYEGFVPDLKGENGVSDTVLQYPMNPVAATAGPPGDGADVGVFALTNAPVPPPMSQNVFWQELNDRLGFTLSVALVPSGDFTERFQTTVAGDQLPDLFTYFPGGVPGLPALLRERAADLTDLLSGDAVQDYPFLANIPTESWRAAVYGGRIYGVPIARGAQSSPALYRRDDVLAAQGIDGDVQSWDDLLAIFRELTGGNTWALSNVPMQLIRQAHGIANAWEVGADGGLVSVNEDERQLEALEQGRRLVADGLVHPDTTTSDNQQRQAWVVGGTTMFFEGTFAAWPNLANLPTAGDMRLGVVVPPAIEGGGVADVWLGPPTHNLTGISIDSTDRAAALLDVLNYLAAPFGSAEHIFKNYGLEGVHHNLVDGDPVLTDKGQSETQLGLKYIGEGPWVNYVPGKPDVAQAQFDAQSAVVPTAIPNPASTLFSETQSRKGSQIGSALGSVETDILQGREPVSAWTEAVERWKRDGGDQIRDELSEAYAESEG</sequence>
<evidence type="ECO:0000313" key="6">
    <source>
        <dbReference type="Proteomes" id="UP000504882"/>
    </source>
</evidence>